<dbReference type="STRING" id="51670.SAMN04488557_2325"/>
<keyword evidence="5" id="KW-1185">Reference proteome</keyword>
<keyword evidence="2 4" id="KW-0503">Monooxygenase</keyword>
<feature type="domain" description="Luciferase-like" evidence="3">
    <location>
        <begin position="1"/>
        <end position="321"/>
    </location>
</feature>
<evidence type="ECO:0000313" key="5">
    <source>
        <dbReference type="Proteomes" id="UP000199423"/>
    </source>
</evidence>
<dbReference type="GO" id="GO:0005829">
    <property type="term" value="C:cytosol"/>
    <property type="evidence" value="ECO:0007669"/>
    <property type="project" value="TreeGrafter"/>
</dbReference>
<dbReference type="PANTHER" id="PTHR30137:SF8">
    <property type="entry name" value="BLR5498 PROTEIN"/>
    <property type="match status" value="1"/>
</dbReference>
<dbReference type="Pfam" id="PF00296">
    <property type="entry name" value="Bac_luciferase"/>
    <property type="match status" value="1"/>
</dbReference>
<dbReference type="GO" id="GO:0004497">
    <property type="term" value="F:monooxygenase activity"/>
    <property type="evidence" value="ECO:0007669"/>
    <property type="project" value="UniProtKB-KW"/>
</dbReference>
<dbReference type="AlphaFoldDB" id="A0A1I7NIG8"/>
<dbReference type="InterPro" id="IPR011251">
    <property type="entry name" value="Luciferase-like_dom"/>
</dbReference>
<reference evidence="5" key="1">
    <citation type="submission" date="2016-10" db="EMBL/GenBank/DDBJ databases">
        <authorList>
            <person name="Varghese N."/>
            <person name="Submissions S."/>
        </authorList>
    </citation>
    <scope>NUCLEOTIDE SEQUENCE [LARGE SCALE GENOMIC DNA]</scope>
    <source>
        <strain evidence="5">DSM 1565</strain>
    </source>
</reference>
<sequence length="358" mass="39883">MKVGILQEGEVMPGMSYAQRYRDIIEEVALADKLGFSTWGTSEQHFSPPRFTVSAPEVLYAAVSQHTKRIKLRVMCSVLLKWNHPILVAERLATLNIVSNGRAEIGTARSNNLTTLGAFGVKPNETAEQWNDSMEVLAKIFASDQLEHDGPVWKIPQRTIVPSFDKDTHPPVSVAASSVKTHASAGQMQIGAMCFENYFGFDYLQECINGYRNAFPTGRNLMPNPNSYMGLYVATSFCGPTRAEAARVARDVALGYFKFILDLYVPLSKNPSYEYLERIQVLEANETNLDFLMTETPSVLIGSPADFIERLRKLEAMGIDEVLLRIDGVPHEEIMKSIHLIGTEVIPAVDRDHKIAAE</sequence>
<evidence type="ECO:0000259" key="3">
    <source>
        <dbReference type="Pfam" id="PF00296"/>
    </source>
</evidence>
<dbReference type="EMBL" id="FPCH01000002">
    <property type="protein sequence ID" value="SFV34440.1"/>
    <property type="molecule type" value="Genomic_DNA"/>
</dbReference>
<dbReference type="GO" id="GO:0016705">
    <property type="term" value="F:oxidoreductase activity, acting on paired donors, with incorporation or reduction of molecular oxygen"/>
    <property type="evidence" value="ECO:0007669"/>
    <property type="project" value="InterPro"/>
</dbReference>
<name>A0A1I7NIG8_9HYPH</name>
<evidence type="ECO:0000313" key="4">
    <source>
        <dbReference type="EMBL" id="SFV34440.1"/>
    </source>
</evidence>
<evidence type="ECO:0000256" key="1">
    <source>
        <dbReference type="ARBA" id="ARBA00023002"/>
    </source>
</evidence>
<gene>
    <name evidence="4" type="ORF">SAMN04488557_2325</name>
</gene>
<dbReference type="InterPro" id="IPR050766">
    <property type="entry name" value="Bact_Lucif_Oxidored"/>
</dbReference>
<accession>A0A1I7NIG8</accession>
<dbReference type="InterPro" id="IPR036661">
    <property type="entry name" value="Luciferase-like_sf"/>
</dbReference>
<keyword evidence="1" id="KW-0560">Oxidoreductase</keyword>
<proteinExistence type="predicted"/>
<dbReference type="Proteomes" id="UP000199423">
    <property type="component" value="Unassembled WGS sequence"/>
</dbReference>
<dbReference type="OrthoDB" id="9804736at2"/>
<dbReference type="RefSeq" id="WP_092867819.1">
    <property type="nucleotide sequence ID" value="NZ_FPCH01000002.1"/>
</dbReference>
<dbReference type="SUPFAM" id="SSF51679">
    <property type="entry name" value="Bacterial luciferase-like"/>
    <property type="match status" value="1"/>
</dbReference>
<protein>
    <submittedName>
        <fullName evidence="4">Flavin-dependent oxidoreductase, luciferase family (Includes alkanesulfonate monooxygenase SsuD and methylene tetrahydromethanopterin reductase)</fullName>
    </submittedName>
</protein>
<dbReference type="Gene3D" id="3.20.20.30">
    <property type="entry name" value="Luciferase-like domain"/>
    <property type="match status" value="1"/>
</dbReference>
<organism evidence="4 5">
    <name type="scientific">Hyphomicrobium facile</name>
    <dbReference type="NCBI Taxonomy" id="51670"/>
    <lineage>
        <taxon>Bacteria</taxon>
        <taxon>Pseudomonadati</taxon>
        <taxon>Pseudomonadota</taxon>
        <taxon>Alphaproteobacteria</taxon>
        <taxon>Hyphomicrobiales</taxon>
        <taxon>Hyphomicrobiaceae</taxon>
        <taxon>Hyphomicrobium</taxon>
    </lineage>
</organism>
<evidence type="ECO:0000256" key="2">
    <source>
        <dbReference type="ARBA" id="ARBA00023033"/>
    </source>
</evidence>
<dbReference type="PANTHER" id="PTHR30137">
    <property type="entry name" value="LUCIFERASE-LIKE MONOOXYGENASE"/>
    <property type="match status" value="1"/>
</dbReference>